<organism evidence="2">
    <name type="scientific">Salix viminalis</name>
    <name type="common">Common osier</name>
    <name type="synonym">Basket willow</name>
    <dbReference type="NCBI Taxonomy" id="40686"/>
    <lineage>
        <taxon>Eukaryota</taxon>
        <taxon>Viridiplantae</taxon>
        <taxon>Streptophyta</taxon>
        <taxon>Embryophyta</taxon>
        <taxon>Tracheophyta</taxon>
        <taxon>Spermatophyta</taxon>
        <taxon>Magnoliopsida</taxon>
        <taxon>eudicotyledons</taxon>
        <taxon>Gunneridae</taxon>
        <taxon>Pentapetalae</taxon>
        <taxon>rosids</taxon>
        <taxon>fabids</taxon>
        <taxon>Malpighiales</taxon>
        <taxon>Salicaceae</taxon>
        <taxon>Saliceae</taxon>
        <taxon>Salix</taxon>
    </lineage>
</organism>
<dbReference type="SUPFAM" id="SSF53300">
    <property type="entry name" value="vWA-like"/>
    <property type="match status" value="1"/>
</dbReference>
<name>A0A6N2MJN4_SALVM</name>
<accession>A0A6N2MJN4</accession>
<dbReference type="GO" id="GO:0005886">
    <property type="term" value="C:plasma membrane"/>
    <property type="evidence" value="ECO:0007669"/>
    <property type="project" value="TreeGrafter"/>
</dbReference>
<dbReference type="EMBL" id="CAADRP010001841">
    <property type="protein sequence ID" value="VFU54350.1"/>
    <property type="molecule type" value="Genomic_DNA"/>
</dbReference>
<reference evidence="2" key="1">
    <citation type="submission" date="2019-03" db="EMBL/GenBank/DDBJ databases">
        <authorList>
            <person name="Mank J."/>
            <person name="Almeida P."/>
        </authorList>
    </citation>
    <scope>NUCLEOTIDE SEQUENCE</scope>
    <source>
        <strain evidence="2">78183</strain>
    </source>
</reference>
<dbReference type="Gene3D" id="3.40.50.410">
    <property type="entry name" value="von Willebrand factor, type A domain"/>
    <property type="match status" value="1"/>
</dbReference>
<dbReference type="InterPro" id="IPR045052">
    <property type="entry name" value="Copine"/>
</dbReference>
<dbReference type="Pfam" id="PF07002">
    <property type="entry name" value="Copine"/>
    <property type="match status" value="1"/>
</dbReference>
<dbReference type="AlphaFoldDB" id="A0A6N2MJN4"/>
<feature type="domain" description="Copine C-terminal" evidence="1">
    <location>
        <begin position="18"/>
        <end position="161"/>
    </location>
</feature>
<dbReference type="InterPro" id="IPR036465">
    <property type="entry name" value="vWFA_dom_sf"/>
</dbReference>
<dbReference type="PANTHER" id="PTHR10857:SF106">
    <property type="entry name" value="C2 DOMAIN-CONTAINING PROTEIN"/>
    <property type="match status" value="1"/>
</dbReference>
<dbReference type="InterPro" id="IPR010734">
    <property type="entry name" value="Copine_C"/>
</dbReference>
<dbReference type="GO" id="GO:0005544">
    <property type="term" value="F:calcium-dependent phospholipid binding"/>
    <property type="evidence" value="ECO:0007669"/>
    <property type="project" value="InterPro"/>
</dbReference>
<proteinExistence type="predicted"/>
<sequence>MVAIDFTASNGNPRLPDSLHYVDPSGRLNAYQRQSRVGEVLQFYDSDKRFPAWDLAHDQLMDQSHIVDGVQGIMIAYTSALYNVSLAGPTLFGPVISNAALIASQSLANGGRKYFVLLIITDGVVTDLQETKDAIVKASDLPLSILIVGVGGADFKEMEMLIKEID</sequence>
<gene>
    <name evidence="2" type="ORF">SVIM_LOCUS379432</name>
</gene>
<evidence type="ECO:0000313" key="2">
    <source>
        <dbReference type="EMBL" id="VFU54350.1"/>
    </source>
</evidence>
<evidence type="ECO:0000259" key="1">
    <source>
        <dbReference type="Pfam" id="PF07002"/>
    </source>
</evidence>
<dbReference type="PANTHER" id="PTHR10857">
    <property type="entry name" value="COPINE"/>
    <property type="match status" value="1"/>
</dbReference>
<protein>
    <recommendedName>
        <fullName evidence="1">Copine C-terminal domain-containing protein</fullName>
    </recommendedName>
</protein>
<dbReference type="GO" id="GO:0071277">
    <property type="term" value="P:cellular response to calcium ion"/>
    <property type="evidence" value="ECO:0007669"/>
    <property type="project" value="TreeGrafter"/>
</dbReference>